<name>A0A0D1XY67_9PEZI</name>
<evidence type="ECO:0000313" key="13">
    <source>
        <dbReference type="Proteomes" id="UP000053259"/>
    </source>
</evidence>
<evidence type="ECO:0000256" key="10">
    <source>
        <dbReference type="SAM" id="MobiDB-lite"/>
    </source>
</evidence>
<keyword evidence="9" id="KW-0539">Nucleus</keyword>
<dbReference type="Pfam" id="PF09811">
    <property type="entry name" value="Yae1_N"/>
    <property type="match status" value="1"/>
</dbReference>
<dbReference type="GO" id="GO:0005634">
    <property type="term" value="C:nucleus"/>
    <property type="evidence" value="ECO:0007669"/>
    <property type="project" value="UniProtKB-SubCell"/>
</dbReference>
<evidence type="ECO:0000256" key="2">
    <source>
        <dbReference type="ARBA" id="ARBA00004123"/>
    </source>
</evidence>
<feature type="domain" description="Essential protein Yae1 N-terminal" evidence="11">
    <location>
        <begin position="79"/>
        <end position="117"/>
    </location>
</feature>
<comment type="function">
    <text evidence="1">The complex LTO1:YAE1 may function as a target specific adapter that probably recruits apo-RPLI1 to the cytosolic iron-sulfur protein assembly (CIA) complex machinery. May be required for biogenesis of the large ribosomal subunit and initiation of translation.</text>
</comment>
<evidence type="ECO:0000256" key="9">
    <source>
        <dbReference type="ARBA" id="ARBA00023242"/>
    </source>
</evidence>
<comment type="subunit">
    <text evidence="5">May form a complex with LTO1.</text>
</comment>
<evidence type="ECO:0000256" key="6">
    <source>
        <dbReference type="ARBA" id="ARBA00017286"/>
    </source>
</evidence>
<dbReference type="STRING" id="253628.A0A0D1XY67"/>
<comment type="subcellular location">
    <subcellularLocation>
        <location evidence="3">Cytoplasm</location>
    </subcellularLocation>
    <subcellularLocation>
        <location evidence="2">Nucleus</location>
    </subcellularLocation>
</comment>
<evidence type="ECO:0000313" key="12">
    <source>
        <dbReference type="EMBL" id="KIW07761.1"/>
    </source>
</evidence>
<dbReference type="GeneID" id="27309662"/>
<feature type="region of interest" description="Disordered" evidence="10">
    <location>
        <begin position="28"/>
        <end position="65"/>
    </location>
</feature>
<evidence type="ECO:0000256" key="7">
    <source>
        <dbReference type="ARBA" id="ARBA00018400"/>
    </source>
</evidence>
<dbReference type="Proteomes" id="UP000053259">
    <property type="component" value="Unassembled WGS sequence"/>
</dbReference>
<dbReference type="InParanoid" id="A0A0D1XY67"/>
<dbReference type="InterPro" id="IPR038881">
    <property type="entry name" value="Yae1-like"/>
</dbReference>
<dbReference type="RefSeq" id="XP_016217630.1">
    <property type="nucleotide sequence ID" value="XM_016354618.1"/>
</dbReference>
<dbReference type="AlphaFoldDB" id="A0A0D1XY67"/>
<keyword evidence="8" id="KW-0963">Cytoplasm</keyword>
<comment type="similarity">
    <text evidence="4">Belongs to the YAE1 family.</text>
</comment>
<gene>
    <name evidence="12" type="ORF">PV09_01689</name>
</gene>
<dbReference type="GO" id="GO:0005737">
    <property type="term" value="C:cytoplasm"/>
    <property type="evidence" value="ECO:0007669"/>
    <property type="project" value="UniProtKB-SubCell"/>
</dbReference>
<sequence>MFTNDTVSRFSNTDITPTDLGTIELETTRPDSLDDVFGADTDDESSTQQLSMRNVSRQQAQNDDVSDVPRLQGIHRTNGYRDGVAASKEKFLQDGFDEGYSLGAELGAAAGQIVGVLESLAVAIYPNDEGTKMRVAVSKMFELATNELSAKNLYGPEYFGEDGIWKYEVAGDEGLEKEESITFRLVADQHPIIKKWRSTLKGLMDKYQLEGEKTLA</sequence>
<reference evidence="12 13" key="1">
    <citation type="submission" date="2015-01" db="EMBL/GenBank/DDBJ databases">
        <title>The Genome Sequence of Ochroconis gallopava CBS43764.</title>
        <authorList>
            <consortium name="The Broad Institute Genomics Platform"/>
            <person name="Cuomo C."/>
            <person name="de Hoog S."/>
            <person name="Gorbushina A."/>
            <person name="Stielow B."/>
            <person name="Teixiera M."/>
            <person name="Abouelleil A."/>
            <person name="Chapman S.B."/>
            <person name="Priest M."/>
            <person name="Young S.K."/>
            <person name="Wortman J."/>
            <person name="Nusbaum C."/>
            <person name="Birren B."/>
        </authorList>
    </citation>
    <scope>NUCLEOTIDE SEQUENCE [LARGE SCALE GENOMIC DNA]</scope>
    <source>
        <strain evidence="12 13">CBS 43764</strain>
    </source>
</reference>
<dbReference type="PANTHER" id="PTHR18829:SF0">
    <property type="entry name" value="PROTEIN YAE1 HOMOLOG"/>
    <property type="match status" value="1"/>
</dbReference>
<evidence type="ECO:0000256" key="4">
    <source>
        <dbReference type="ARBA" id="ARBA00007096"/>
    </source>
</evidence>
<dbReference type="EMBL" id="KN847532">
    <property type="protein sequence ID" value="KIW07761.1"/>
    <property type="molecule type" value="Genomic_DNA"/>
</dbReference>
<evidence type="ECO:0000256" key="5">
    <source>
        <dbReference type="ARBA" id="ARBA00011427"/>
    </source>
</evidence>
<dbReference type="VEuPathDB" id="FungiDB:PV09_01689"/>
<evidence type="ECO:0000259" key="11">
    <source>
        <dbReference type="Pfam" id="PF09811"/>
    </source>
</evidence>
<keyword evidence="13" id="KW-1185">Reference proteome</keyword>
<dbReference type="OrthoDB" id="20086at2759"/>
<organism evidence="12 13">
    <name type="scientific">Verruconis gallopava</name>
    <dbReference type="NCBI Taxonomy" id="253628"/>
    <lineage>
        <taxon>Eukaryota</taxon>
        <taxon>Fungi</taxon>
        <taxon>Dikarya</taxon>
        <taxon>Ascomycota</taxon>
        <taxon>Pezizomycotina</taxon>
        <taxon>Dothideomycetes</taxon>
        <taxon>Pleosporomycetidae</taxon>
        <taxon>Venturiales</taxon>
        <taxon>Sympoventuriaceae</taxon>
        <taxon>Verruconis</taxon>
    </lineage>
</organism>
<evidence type="ECO:0000256" key="1">
    <source>
        <dbReference type="ARBA" id="ARBA00003836"/>
    </source>
</evidence>
<evidence type="ECO:0000256" key="8">
    <source>
        <dbReference type="ARBA" id="ARBA00022490"/>
    </source>
</evidence>
<dbReference type="InterPro" id="IPR019191">
    <property type="entry name" value="Essential_protein_Yae1_N"/>
</dbReference>
<evidence type="ECO:0000256" key="3">
    <source>
        <dbReference type="ARBA" id="ARBA00004496"/>
    </source>
</evidence>
<accession>A0A0D1XY67</accession>
<protein>
    <recommendedName>
        <fullName evidence="7">Protein YAE1</fullName>
    </recommendedName>
    <alternativeName>
        <fullName evidence="6">Protein yae1</fullName>
    </alternativeName>
</protein>
<dbReference type="HOGENOM" id="CLU_066684_0_1_1"/>
<feature type="compositionally biased region" description="Polar residues" evidence="10">
    <location>
        <begin position="46"/>
        <end position="63"/>
    </location>
</feature>
<dbReference type="PANTHER" id="PTHR18829">
    <property type="entry name" value="PROTEIN YAE1 HOMOLOG"/>
    <property type="match status" value="1"/>
</dbReference>
<proteinExistence type="inferred from homology"/>